<comment type="cofactor">
    <cofactor evidence="1 9">
        <name>heme</name>
        <dbReference type="ChEBI" id="CHEBI:30413"/>
    </cofactor>
</comment>
<organism evidence="12 13">
    <name type="scientific">Boletus reticuloceps</name>
    <dbReference type="NCBI Taxonomy" id="495285"/>
    <lineage>
        <taxon>Eukaryota</taxon>
        <taxon>Fungi</taxon>
        <taxon>Dikarya</taxon>
        <taxon>Basidiomycota</taxon>
        <taxon>Agaricomycotina</taxon>
        <taxon>Agaricomycetes</taxon>
        <taxon>Agaricomycetidae</taxon>
        <taxon>Boletales</taxon>
        <taxon>Boletineae</taxon>
        <taxon>Boletaceae</taxon>
        <taxon>Boletoideae</taxon>
        <taxon>Boletus</taxon>
    </lineage>
</organism>
<dbReference type="Gene3D" id="1.10.630.10">
    <property type="entry name" value="Cytochrome P450"/>
    <property type="match status" value="1"/>
</dbReference>
<dbReference type="Pfam" id="PF00067">
    <property type="entry name" value="p450"/>
    <property type="match status" value="1"/>
</dbReference>
<evidence type="ECO:0000256" key="4">
    <source>
        <dbReference type="ARBA" id="ARBA00022617"/>
    </source>
</evidence>
<evidence type="ECO:0000256" key="9">
    <source>
        <dbReference type="PIRSR" id="PIRSR602401-1"/>
    </source>
</evidence>
<evidence type="ECO:0000313" key="13">
    <source>
        <dbReference type="Proteomes" id="UP000683000"/>
    </source>
</evidence>
<keyword evidence="11" id="KW-0812">Transmembrane</keyword>
<dbReference type="InterPro" id="IPR050364">
    <property type="entry name" value="Cytochrome_P450_fung"/>
</dbReference>
<dbReference type="GO" id="GO:0016705">
    <property type="term" value="F:oxidoreductase activity, acting on paired donors, with incorporation or reduction of molecular oxygen"/>
    <property type="evidence" value="ECO:0007669"/>
    <property type="project" value="InterPro"/>
</dbReference>
<dbReference type="SUPFAM" id="SSF48264">
    <property type="entry name" value="Cytochrome P450"/>
    <property type="match status" value="1"/>
</dbReference>
<dbReference type="OrthoDB" id="2789670at2759"/>
<evidence type="ECO:0000256" key="6">
    <source>
        <dbReference type="ARBA" id="ARBA00023002"/>
    </source>
</evidence>
<evidence type="ECO:0000256" key="10">
    <source>
        <dbReference type="RuleBase" id="RU000461"/>
    </source>
</evidence>
<dbReference type="PANTHER" id="PTHR46300">
    <property type="entry name" value="P450, PUTATIVE (EUROFUNG)-RELATED-RELATED"/>
    <property type="match status" value="1"/>
</dbReference>
<evidence type="ECO:0000256" key="3">
    <source>
        <dbReference type="ARBA" id="ARBA00010617"/>
    </source>
</evidence>
<keyword evidence="8 10" id="KW-0503">Monooxygenase</keyword>
<keyword evidence="6 10" id="KW-0560">Oxidoreductase</keyword>
<dbReference type="GO" id="GO:0004497">
    <property type="term" value="F:monooxygenase activity"/>
    <property type="evidence" value="ECO:0007669"/>
    <property type="project" value="UniProtKB-KW"/>
</dbReference>
<dbReference type="GO" id="GO:0020037">
    <property type="term" value="F:heme binding"/>
    <property type="evidence" value="ECO:0007669"/>
    <property type="project" value="InterPro"/>
</dbReference>
<dbReference type="InterPro" id="IPR001128">
    <property type="entry name" value="Cyt_P450"/>
</dbReference>
<accession>A0A8I2YKL7</accession>
<feature type="transmembrane region" description="Helical" evidence="11">
    <location>
        <begin position="6"/>
        <end position="23"/>
    </location>
</feature>
<keyword evidence="7 9" id="KW-0408">Iron</keyword>
<protein>
    <submittedName>
        <fullName evidence="12">Cytochrome P450</fullName>
    </submittedName>
</protein>
<keyword evidence="4 9" id="KW-0349">Heme</keyword>
<dbReference type="InterPro" id="IPR002401">
    <property type="entry name" value="Cyt_P450_E_grp-I"/>
</dbReference>
<dbReference type="AlphaFoldDB" id="A0A8I2YKL7"/>
<evidence type="ECO:0000256" key="1">
    <source>
        <dbReference type="ARBA" id="ARBA00001971"/>
    </source>
</evidence>
<dbReference type="EMBL" id="JAGFBS010000023">
    <property type="protein sequence ID" value="KAG6373252.1"/>
    <property type="molecule type" value="Genomic_DNA"/>
</dbReference>
<dbReference type="PRINTS" id="PR00463">
    <property type="entry name" value="EP450I"/>
</dbReference>
<gene>
    <name evidence="12" type="ORF">JVT61DRAFT_6878</name>
</gene>
<comment type="caution">
    <text evidence="12">The sequence shown here is derived from an EMBL/GenBank/DDBJ whole genome shotgun (WGS) entry which is preliminary data.</text>
</comment>
<dbReference type="PROSITE" id="PS00086">
    <property type="entry name" value="CYTOCHROME_P450"/>
    <property type="match status" value="1"/>
</dbReference>
<evidence type="ECO:0000256" key="11">
    <source>
        <dbReference type="SAM" id="Phobius"/>
    </source>
</evidence>
<keyword evidence="5 9" id="KW-0479">Metal-binding</keyword>
<sequence length="498" mass="55787">MEGPFFLRSVLVVLVAVAGVYFIDRRRQQQKHALLPPGPPGSPHARYPPRLIQSWIEQYGPVISLRQGNDVLVIIGRHSEATQLLEKQGACFVDRPHSVAGSEILGRGMRFMLLSTCDRLRRFRKAAHTHFQPKATLAYDADQTSFARNIVIDLLDDPESHQSHVKRFSGSVTLRVIYGKTTPVSLTEDPCILHLKRMVPVVQGALLPGAYKVDHFPILRYIPWYGRQLKKWGEEEFKALTSWLSQYKSQMMTDSGPQSVAKEIVTRTVTEGNFTEQETAYFLGSLVGAAFDTTQVAISTIMMAAARFPEAQAVVHAQLDAVVGREAPPTFAEWVSLTELQAFILEALRWRPVNPFGAPRRASKDVFWNGYCIPAGATVFGNHWSIARDPDVFPNPEKFIPKRWIGPDGNINNDLKAYSFGFGRRTCVGSNLAIRSLYIASATIFWAFRVREDVKRPIDDTAFVPGIVSHQKPFSLLFEPRMDAAHLREVMGTLGKAA</sequence>
<evidence type="ECO:0000256" key="5">
    <source>
        <dbReference type="ARBA" id="ARBA00022723"/>
    </source>
</evidence>
<keyword evidence="11" id="KW-1133">Transmembrane helix</keyword>
<keyword evidence="13" id="KW-1185">Reference proteome</keyword>
<dbReference type="PANTHER" id="PTHR46300:SF1">
    <property type="entry name" value="P450, PUTATIVE (EUROFUNG)-RELATED"/>
    <property type="match status" value="1"/>
</dbReference>
<dbReference type="GO" id="GO:0005506">
    <property type="term" value="F:iron ion binding"/>
    <property type="evidence" value="ECO:0007669"/>
    <property type="project" value="InterPro"/>
</dbReference>
<comment type="pathway">
    <text evidence="2">Secondary metabolite biosynthesis.</text>
</comment>
<comment type="similarity">
    <text evidence="3 10">Belongs to the cytochrome P450 family.</text>
</comment>
<evidence type="ECO:0000256" key="7">
    <source>
        <dbReference type="ARBA" id="ARBA00023004"/>
    </source>
</evidence>
<dbReference type="PRINTS" id="PR00385">
    <property type="entry name" value="P450"/>
</dbReference>
<feature type="binding site" description="axial binding residue" evidence="9">
    <location>
        <position position="427"/>
    </location>
    <ligand>
        <name>heme</name>
        <dbReference type="ChEBI" id="CHEBI:30413"/>
    </ligand>
    <ligandPart>
        <name>Fe</name>
        <dbReference type="ChEBI" id="CHEBI:18248"/>
    </ligandPart>
</feature>
<proteinExistence type="inferred from homology"/>
<name>A0A8I2YKL7_9AGAM</name>
<dbReference type="CDD" id="cd11065">
    <property type="entry name" value="CYP64-like"/>
    <property type="match status" value="1"/>
</dbReference>
<reference evidence="12" key="1">
    <citation type="submission" date="2021-03" db="EMBL/GenBank/DDBJ databases">
        <title>Evolutionary innovations through gain and loss of genes in the ectomycorrhizal Boletales.</title>
        <authorList>
            <person name="Wu G."/>
            <person name="Miyauchi S."/>
            <person name="Morin E."/>
            <person name="Yang Z.-L."/>
            <person name="Xu J."/>
            <person name="Martin F.M."/>
        </authorList>
    </citation>
    <scope>NUCLEOTIDE SEQUENCE</scope>
    <source>
        <strain evidence="12">BR01</strain>
    </source>
</reference>
<evidence type="ECO:0000256" key="8">
    <source>
        <dbReference type="ARBA" id="ARBA00023033"/>
    </source>
</evidence>
<dbReference type="InterPro" id="IPR017972">
    <property type="entry name" value="Cyt_P450_CS"/>
</dbReference>
<dbReference type="InterPro" id="IPR036396">
    <property type="entry name" value="Cyt_P450_sf"/>
</dbReference>
<keyword evidence="11" id="KW-0472">Membrane</keyword>
<dbReference type="Proteomes" id="UP000683000">
    <property type="component" value="Unassembled WGS sequence"/>
</dbReference>
<evidence type="ECO:0000256" key="2">
    <source>
        <dbReference type="ARBA" id="ARBA00005179"/>
    </source>
</evidence>
<evidence type="ECO:0000313" key="12">
    <source>
        <dbReference type="EMBL" id="KAG6373252.1"/>
    </source>
</evidence>